<dbReference type="PRINTS" id="PR01590">
    <property type="entry name" value="HTHFIS"/>
</dbReference>
<dbReference type="Proteomes" id="UP001596422">
    <property type="component" value="Unassembled WGS sequence"/>
</dbReference>
<dbReference type="EMBL" id="JBHSWE010000001">
    <property type="protein sequence ID" value="MFC6669945.1"/>
    <property type="molecule type" value="Genomic_DNA"/>
</dbReference>
<dbReference type="Pfam" id="PF02954">
    <property type="entry name" value="HTH_8"/>
    <property type="match status" value="1"/>
</dbReference>
<dbReference type="Gene3D" id="1.10.10.60">
    <property type="entry name" value="Homeodomain-like"/>
    <property type="match status" value="1"/>
</dbReference>
<reference evidence="3" key="1">
    <citation type="journal article" date="2019" name="Int. J. Syst. Evol. Microbiol.">
        <title>The Global Catalogue of Microorganisms (GCM) 10K type strain sequencing project: providing services to taxonomists for standard genome sequencing and annotation.</title>
        <authorList>
            <consortium name="The Broad Institute Genomics Platform"/>
            <consortium name="The Broad Institute Genome Sequencing Center for Infectious Disease"/>
            <person name="Wu L."/>
            <person name="Ma J."/>
        </authorList>
    </citation>
    <scope>NUCLEOTIDE SEQUENCE [LARGE SCALE GENOMIC DNA]</scope>
    <source>
        <strain evidence="3">NBRC 111756</strain>
    </source>
</reference>
<feature type="domain" description="DNA binding HTH" evidence="1">
    <location>
        <begin position="5"/>
        <end position="38"/>
    </location>
</feature>
<gene>
    <name evidence="2" type="ORF">ACFQDL_07495</name>
</gene>
<sequence length="46" mass="5453">MDRFIICQALERNQHNVAATARMLNTTRDTLRYRIQKYAITLPEDT</sequence>
<protein>
    <submittedName>
        <fullName evidence="2">Helix-turn-helix domain-containing protein</fullName>
    </submittedName>
</protein>
<evidence type="ECO:0000313" key="3">
    <source>
        <dbReference type="Proteomes" id="UP001596422"/>
    </source>
</evidence>
<dbReference type="SUPFAM" id="SSF46689">
    <property type="entry name" value="Homeodomain-like"/>
    <property type="match status" value="1"/>
</dbReference>
<organism evidence="2 3">
    <name type="scientific">Marinobacterium aestuariivivens</name>
    <dbReference type="NCBI Taxonomy" id="1698799"/>
    <lineage>
        <taxon>Bacteria</taxon>
        <taxon>Pseudomonadati</taxon>
        <taxon>Pseudomonadota</taxon>
        <taxon>Gammaproteobacteria</taxon>
        <taxon>Oceanospirillales</taxon>
        <taxon>Oceanospirillaceae</taxon>
        <taxon>Marinobacterium</taxon>
    </lineage>
</organism>
<name>A0ABW1ZXL1_9GAMM</name>
<comment type="caution">
    <text evidence="2">The sequence shown here is derived from an EMBL/GenBank/DDBJ whole genome shotgun (WGS) entry which is preliminary data.</text>
</comment>
<dbReference type="RefSeq" id="WP_379912950.1">
    <property type="nucleotide sequence ID" value="NZ_JBHSWE010000001.1"/>
</dbReference>
<dbReference type="InterPro" id="IPR009057">
    <property type="entry name" value="Homeodomain-like_sf"/>
</dbReference>
<keyword evidence="3" id="KW-1185">Reference proteome</keyword>
<dbReference type="InterPro" id="IPR002197">
    <property type="entry name" value="HTH_Fis"/>
</dbReference>
<accession>A0ABW1ZXL1</accession>
<proteinExistence type="predicted"/>
<evidence type="ECO:0000259" key="1">
    <source>
        <dbReference type="Pfam" id="PF02954"/>
    </source>
</evidence>
<evidence type="ECO:0000313" key="2">
    <source>
        <dbReference type="EMBL" id="MFC6669945.1"/>
    </source>
</evidence>